<dbReference type="Proteomes" id="UP000224130">
    <property type="component" value="Unassembled WGS sequence"/>
</dbReference>
<dbReference type="InterPro" id="IPR013783">
    <property type="entry name" value="Ig-like_fold"/>
</dbReference>
<dbReference type="EMBL" id="PDJJ01000001">
    <property type="protein sequence ID" value="PFG41540.1"/>
    <property type="molecule type" value="Genomic_DNA"/>
</dbReference>
<comment type="caution">
    <text evidence="2">The sequence shown here is derived from an EMBL/GenBank/DDBJ whole genome shotgun (WGS) entry which is preliminary data.</text>
</comment>
<evidence type="ECO:0000259" key="1">
    <source>
        <dbReference type="Pfam" id="PF16640"/>
    </source>
</evidence>
<proteinExistence type="predicted"/>
<accession>A0A2A9ETD9</accession>
<sequence length="529" mass="57355">MTGTLVRPDGAGARIVAATTALVLALTVLVAPGARATDEAVATTLHVTQPYPWYATATAFHALDVQVSAQSGEQPSGGRIWLEVDGVRRSLTAESGRVVNNTLLDVGVHPVTVRYDAPPGYAPAEWNGTVEVVDRPAESTLTATAPDEVAYGSRSWVTVSIDVPGHTSDGTFELRDAGTGDLVASSVHDDGDDGGLLRIPTRGRTGHREFVVRFVSHATQAETTVSTEVAKAVEPLQVWSNKLVDGRWSTKSAPWDVAVYVPGWDEAVAGTVSLWDGGRRLRSQHVADMRDRAVVFDLGAGDLAPGRHTVEVRLTGSPLLADSRATLVVEVTRDRVAVTSSVDGDVRWGRPYSLDLQLRDAEFRWEPAPTGTVSVYRGTTRLWSGRLDTHGDAVAKIGGTKIRPGRTTLRVVYSGDTLYRPSTTYRSITVQKARTTVRARIVDRTVEGSQRVKVKVRVSSPSNIPDVGTLHVKVDGRTVKTVRLKKHHQGARTITLPRLSREHHWLKVVLAKSATTKFGTSPTRYFQVR</sequence>
<dbReference type="InterPro" id="IPR032109">
    <property type="entry name" value="Big_3_5"/>
</dbReference>
<feature type="domain" description="Bacterial Ig-like" evidence="1">
    <location>
        <begin position="345"/>
        <end position="430"/>
    </location>
</feature>
<dbReference type="AlphaFoldDB" id="A0A2A9ETD9"/>
<organism evidence="2 3">
    <name type="scientific">Isoptericola jiangsuensis</name>
    <dbReference type="NCBI Taxonomy" id="548579"/>
    <lineage>
        <taxon>Bacteria</taxon>
        <taxon>Bacillati</taxon>
        <taxon>Actinomycetota</taxon>
        <taxon>Actinomycetes</taxon>
        <taxon>Micrococcales</taxon>
        <taxon>Promicromonosporaceae</taxon>
        <taxon>Isoptericola</taxon>
    </lineage>
</organism>
<dbReference type="GO" id="GO:0005975">
    <property type="term" value="P:carbohydrate metabolic process"/>
    <property type="evidence" value="ECO:0007669"/>
    <property type="project" value="UniProtKB-ARBA"/>
</dbReference>
<keyword evidence="3" id="KW-1185">Reference proteome</keyword>
<reference evidence="2 3" key="1">
    <citation type="submission" date="2017-10" db="EMBL/GenBank/DDBJ databases">
        <title>Sequencing the genomes of 1000 actinobacteria strains.</title>
        <authorList>
            <person name="Klenk H.-P."/>
        </authorList>
    </citation>
    <scope>NUCLEOTIDE SEQUENCE [LARGE SCALE GENOMIC DNA]</scope>
    <source>
        <strain evidence="2 3">DSM 21863</strain>
    </source>
</reference>
<dbReference type="Gene3D" id="2.60.40.10">
    <property type="entry name" value="Immunoglobulins"/>
    <property type="match status" value="1"/>
</dbReference>
<name>A0A2A9ETD9_9MICO</name>
<gene>
    <name evidence="2" type="ORF">ATJ88_0182</name>
</gene>
<evidence type="ECO:0000313" key="2">
    <source>
        <dbReference type="EMBL" id="PFG41540.1"/>
    </source>
</evidence>
<dbReference type="Pfam" id="PF16640">
    <property type="entry name" value="Big_3_5"/>
    <property type="match status" value="1"/>
</dbReference>
<protein>
    <submittedName>
        <fullName evidence="2">Ig-like domain-containing protein</fullName>
    </submittedName>
</protein>
<evidence type="ECO:0000313" key="3">
    <source>
        <dbReference type="Proteomes" id="UP000224130"/>
    </source>
</evidence>